<evidence type="ECO:0000313" key="5">
    <source>
        <dbReference type="EMBL" id="KFE66823.1"/>
    </source>
</evidence>
<dbReference type="InterPro" id="IPR052355">
    <property type="entry name" value="CENP-V-like"/>
</dbReference>
<comment type="caution">
    <text evidence="5">The sequence shown here is derived from an EMBL/GenBank/DDBJ whole genome shotgun (WGS) entry which is preliminary data.</text>
</comment>
<dbReference type="PANTHER" id="PTHR28620">
    <property type="entry name" value="CENTROMERE PROTEIN V"/>
    <property type="match status" value="1"/>
</dbReference>
<evidence type="ECO:0000256" key="1">
    <source>
        <dbReference type="ARBA" id="ARBA00005495"/>
    </source>
</evidence>
<sequence>MNYKGSCHCRGIAFEVEGDIKQVVSCNCSMCSRRGSLLWFVPRDSLRLTTPADRMGTYTFNKHVIQHRFCAKCGIHPFGEGTDPSGNRMAAVNVRCLEGVDFTAIPVQHFDGRSH</sequence>
<dbReference type="GO" id="GO:0046872">
    <property type="term" value="F:metal ion binding"/>
    <property type="evidence" value="ECO:0007669"/>
    <property type="project" value="UniProtKB-KW"/>
</dbReference>
<dbReference type="Proteomes" id="UP000028725">
    <property type="component" value="Unassembled WGS sequence"/>
</dbReference>
<evidence type="ECO:0000313" key="6">
    <source>
        <dbReference type="Proteomes" id="UP000028725"/>
    </source>
</evidence>
<feature type="domain" description="CENP-V/GFA" evidence="4">
    <location>
        <begin position="3"/>
        <end position="111"/>
    </location>
</feature>
<gene>
    <name evidence="5" type="ORF">DB31_9037</name>
</gene>
<comment type="similarity">
    <text evidence="1">Belongs to the Gfa family.</text>
</comment>
<dbReference type="Gene3D" id="2.170.150.70">
    <property type="match status" value="1"/>
</dbReference>
<dbReference type="EMBL" id="JMCB01000009">
    <property type="protein sequence ID" value="KFE66823.1"/>
    <property type="molecule type" value="Genomic_DNA"/>
</dbReference>
<dbReference type="AlphaFoldDB" id="A0A085WGL0"/>
<dbReference type="STRING" id="394096.DB31_9037"/>
<reference evidence="5 6" key="1">
    <citation type="submission" date="2014-04" db="EMBL/GenBank/DDBJ databases">
        <title>Genome assembly of Hyalangium minutum DSM 14724.</title>
        <authorList>
            <person name="Sharma G."/>
            <person name="Subramanian S."/>
        </authorList>
    </citation>
    <scope>NUCLEOTIDE SEQUENCE [LARGE SCALE GENOMIC DNA]</scope>
    <source>
        <strain evidence="5 6">DSM 14724</strain>
    </source>
</reference>
<dbReference type="PROSITE" id="PS51891">
    <property type="entry name" value="CENP_V_GFA"/>
    <property type="match status" value="1"/>
</dbReference>
<dbReference type="InterPro" id="IPR011057">
    <property type="entry name" value="Mss4-like_sf"/>
</dbReference>
<keyword evidence="6" id="KW-1185">Reference proteome</keyword>
<dbReference type="Pfam" id="PF04828">
    <property type="entry name" value="GFA"/>
    <property type="match status" value="1"/>
</dbReference>
<protein>
    <submittedName>
        <fullName evidence="5">Gfa-like protein</fullName>
    </submittedName>
</protein>
<dbReference type="PATRIC" id="fig|394096.3.peg.5065"/>
<dbReference type="PANTHER" id="PTHR28620:SF1">
    <property type="entry name" value="CENP-V_GFA DOMAIN-CONTAINING PROTEIN"/>
    <property type="match status" value="1"/>
</dbReference>
<keyword evidence="2" id="KW-0479">Metal-binding</keyword>
<evidence type="ECO:0000256" key="3">
    <source>
        <dbReference type="ARBA" id="ARBA00022833"/>
    </source>
</evidence>
<keyword evidence="3" id="KW-0862">Zinc</keyword>
<dbReference type="RefSeq" id="WP_044191882.1">
    <property type="nucleotide sequence ID" value="NZ_JMCB01000009.1"/>
</dbReference>
<evidence type="ECO:0000259" key="4">
    <source>
        <dbReference type="PROSITE" id="PS51891"/>
    </source>
</evidence>
<evidence type="ECO:0000256" key="2">
    <source>
        <dbReference type="ARBA" id="ARBA00022723"/>
    </source>
</evidence>
<dbReference type="SUPFAM" id="SSF51316">
    <property type="entry name" value="Mss4-like"/>
    <property type="match status" value="1"/>
</dbReference>
<organism evidence="5 6">
    <name type="scientific">Hyalangium minutum</name>
    <dbReference type="NCBI Taxonomy" id="394096"/>
    <lineage>
        <taxon>Bacteria</taxon>
        <taxon>Pseudomonadati</taxon>
        <taxon>Myxococcota</taxon>
        <taxon>Myxococcia</taxon>
        <taxon>Myxococcales</taxon>
        <taxon>Cystobacterineae</taxon>
        <taxon>Archangiaceae</taxon>
        <taxon>Hyalangium</taxon>
    </lineage>
</organism>
<dbReference type="InterPro" id="IPR006913">
    <property type="entry name" value="CENP-V/GFA"/>
</dbReference>
<proteinExistence type="inferred from homology"/>
<accession>A0A085WGL0</accession>
<dbReference type="GO" id="GO:0016846">
    <property type="term" value="F:carbon-sulfur lyase activity"/>
    <property type="evidence" value="ECO:0007669"/>
    <property type="project" value="InterPro"/>
</dbReference>
<name>A0A085WGL0_9BACT</name>